<gene>
    <name evidence="5" type="ORF">ACLA_090240</name>
</gene>
<dbReference type="PANTHER" id="PTHR48081:SF18">
    <property type="entry name" value="ALPHA_BETA HYDROLASE FOLD-3 DOMAIN-CONTAINING PROTEIN"/>
    <property type="match status" value="1"/>
</dbReference>
<dbReference type="VEuPathDB" id="FungiDB:ACLA_090240"/>
<protein>
    <submittedName>
        <fullName evidence="5">Lipase/esterase, putative</fullName>
    </submittedName>
</protein>
<dbReference type="RefSeq" id="XP_001272757.1">
    <property type="nucleotide sequence ID" value="XM_001272756.1"/>
</dbReference>
<dbReference type="EMBL" id="DS027052">
    <property type="protein sequence ID" value="EAW11331.1"/>
    <property type="molecule type" value="Genomic_DNA"/>
</dbReference>
<evidence type="ECO:0000313" key="6">
    <source>
        <dbReference type="Proteomes" id="UP000006701"/>
    </source>
</evidence>
<name>A1CEN2_ASPCL</name>
<feature type="active site" evidence="3">
    <location>
        <position position="218"/>
    </location>
</feature>
<accession>A1CEN2</accession>
<sequence>MRDHIGWIRTKHHPELIIPQMTASGLPGAKSHVPPQLTLLQRLRLFTRSLLTLPRLLFCIARDLLLQRDPAPFRIICMRNTARLSTSLSLDQARARLRPTGCTILNLCKANDLQHEAVEIDAGADYPPAALHFIDCAPSTPGNVLLYLHGGGYIYPLNAGHFKFARLAAQRAAAKCMLLEYTLAPALAYPGQLAQAAAALRYLLERHDAAQITLAGDSAGGNLVLAVLAHMRRPHPLVRPVFEEEEERRRLRAALCISPRCANECSAASYGYNAAKDIVSAASMVVFNSNWRPVKEEVWATPLAGGKEFWQDVYAKKILVLAGTDEVYVDDIQQFAGLLGSSSQVDSKLVMCTGEIHTQAILDIAANDWDGTMLRVALNWLQNLGETP</sequence>
<proteinExistence type="inferred from homology"/>
<dbReference type="HOGENOM" id="CLU_042179_0_1_1"/>
<dbReference type="AlphaFoldDB" id="A1CEN2"/>
<dbReference type="OrthoDB" id="2152029at2759"/>
<feature type="domain" description="Alpha/beta hydrolase fold-3" evidence="4">
    <location>
        <begin position="145"/>
        <end position="358"/>
    </location>
</feature>
<dbReference type="Proteomes" id="UP000006701">
    <property type="component" value="Unassembled WGS sequence"/>
</dbReference>
<dbReference type="Gene3D" id="3.40.50.1820">
    <property type="entry name" value="alpha/beta hydrolase"/>
    <property type="match status" value="1"/>
</dbReference>
<keyword evidence="6" id="KW-1185">Reference proteome</keyword>
<dbReference type="PROSITE" id="PS01174">
    <property type="entry name" value="LIPASE_GDXG_SER"/>
    <property type="match status" value="1"/>
</dbReference>
<evidence type="ECO:0000256" key="3">
    <source>
        <dbReference type="PROSITE-ProRule" id="PRU10038"/>
    </source>
</evidence>
<dbReference type="STRING" id="344612.A1CEN2"/>
<dbReference type="GeneID" id="4705018"/>
<keyword evidence="2" id="KW-0378">Hydrolase</keyword>
<organism evidence="5 6">
    <name type="scientific">Aspergillus clavatus (strain ATCC 1007 / CBS 513.65 / DSM 816 / NCTC 3887 / NRRL 1 / QM 1276 / 107)</name>
    <dbReference type="NCBI Taxonomy" id="344612"/>
    <lineage>
        <taxon>Eukaryota</taxon>
        <taxon>Fungi</taxon>
        <taxon>Dikarya</taxon>
        <taxon>Ascomycota</taxon>
        <taxon>Pezizomycotina</taxon>
        <taxon>Eurotiomycetes</taxon>
        <taxon>Eurotiomycetidae</taxon>
        <taxon>Eurotiales</taxon>
        <taxon>Aspergillaceae</taxon>
        <taxon>Aspergillus</taxon>
        <taxon>Aspergillus subgen. Fumigati</taxon>
    </lineage>
</organism>
<dbReference type="SUPFAM" id="SSF53474">
    <property type="entry name" value="alpha/beta-Hydrolases"/>
    <property type="match status" value="1"/>
</dbReference>
<dbReference type="InterPro" id="IPR029058">
    <property type="entry name" value="AB_hydrolase_fold"/>
</dbReference>
<dbReference type="PANTHER" id="PTHR48081">
    <property type="entry name" value="AB HYDROLASE SUPERFAMILY PROTEIN C4A8.06C"/>
    <property type="match status" value="1"/>
</dbReference>
<evidence type="ECO:0000256" key="1">
    <source>
        <dbReference type="ARBA" id="ARBA00010515"/>
    </source>
</evidence>
<reference evidence="5 6" key="1">
    <citation type="journal article" date="2008" name="PLoS Genet.">
        <title>Genomic islands in the pathogenic filamentous fungus Aspergillus fumigatus.</title>
        <authorList>
            <person name="Fedorova N.D."/>
            <person name="Khaldi N."/>
            <person name="Joardar V.S."/>
            <person name="Maiti R."/>
            <person name="Amedeo P."/>
            <person name="Anderson M.J."/>
            <person name="Crabtree J."/>
            <person name="Silva J.C."/>
            <person name="Badger J.H."/>
            <person name="Albarraq A."/>
            <person name="Angiuoli S."/>
            <person name="Bussey H."/>
            <person name="Bowyer P."/>
            <person name="Cotty P.J."/>
            <person name="Dyer P.S."/>
            <person name="Egan A."/>
            <person name="Galens K."/>
            <person name="Fraser-Liggett C.M."/>
            <person name="Haas B.J."/>
            <person name="Inman J.M."/>
            <person name="Kent R."/>
            <person name="Lemieux S."/>
            <person name="Malavazi I."/>
            <person name="Orvis J."/>
            <person name="Roemer T."/>
            <person name="Ronning C.M."/>
            <person name="Sundaram J.P."/>
            <person name="Sutton G."/>
            <person name="Turner G."/>
            <person name="Venter J.C."/>
            <person name="White O.R."/>
            <person name="Whitty B.R."/>
            <person name="Youngman P."/>
            <person name="Wolfe K.H."/>
            <person name="Goldman G.H."/>
            <person name="Wortman J.R."/>
            <person name="Jiang B."/>
            <person name="Denning D.W."/>
            <person name="Nierman W.C."/>
        </authorList>
    </citation>
    <scope>NUCLEOTIDE SEQUENCE [LARGE SCALE GENOMIC DNA]</scope>
    <source>
        <strain evidence="6">ATCC 1007 / CBS 513.65 / DSM 816 / NCTC 3887 / NRRL 1</strain>
    </source>
</reference>
<dbReference type="OMA" id="RETDWSV"/>
<comment type="similarity">
    <text evidence="1">Belongs to the 'GDXG' lipolytic enzyme family.</text>
</comment>
<evidence type="ECO:0000256" key="2">
    <source>
        <dbReference type="ARBA" id="ARBA00022801"/>
    </source>
</evidence>
<dbReference type="Pfam" id="PF07859">
    <property type="entry name" value="Abhydrolase_3"/>
    <property type="match status" value="1"/>
</dbReference>
<dbReference type="eggNOG" id="ENOG502SK9D">
    <property type="taxonomic scope" value="Eukaryota"/>
</dbReference>
<dbReference type="GO" id="GO:0016787">
    <property type="term" value="F:hydrolase activity"/>
    <property type="evidence" value="ECO:0007669"/>
    <property type="project" value="UniProtKB-KW"/>
</dbReference>
<dbReference type="InterPro" id="IPR033140">
    <property type="entry name" value="Lipase_GDXG_put_SER_AS"/>
</dbReference>
<evidence type="ECO:0000259" key="4">
    <source>
        <dbReference type="Pfam" id="PF07859"/>
    </source>
</evidence>
<dbReference type="InterPro" id="IPR013094">
    <property type="entry name" value="AB_hydrolase_3"/>
</dbReference>
<dbReference type="KEGG" id="act:ACLA_090240"/>
<dbReference type="InterPro" id="IPR050300">
    <property type="entry name" value="GDXG_lipolytic_enzyme"/>
</dbReference>
<evidence type="ECO:0000313" key="5">
    <source>
        <dbReference type="EMBL" id="EAW11331.1"/>
    </source>
</evidence>